<dbReference type="Proteomes" id="UP001597380">
    <property type="component" value="Unassembled WGS sequence"/>
</dbReference>
<keyword evidence="5 8" id="KW-0233">DNA recombination</keyword>
<evidence type="ECO:0000313" key="10">
    <source>
        <dbReference type="EMBL" id="MFD2095909.1"/>
    </source>
</evidence>
<evidence type="ECO:0000256" key="2">
    <source>
        <dbReference type="ARBA" id="ARBA00007452"/>
    </source>
</evidence>
<dbReference type="Pfam" id="PF02565">
    <property type="entry name" value="RecO_C"/>
    <property type="match status" value="1"/>
</dbReference>
<comment type="function">
    <text evidence="1 8">Involved in DNA repair and RecF pathway recombination.</text>
</comment>
<evidence type="ECO:0000256" key="3">
    <source>
        <dbReference type="ARBA" id="ARBA00021310"/>
    </source>
</evidence>
<evidence type="ECO:0000313" key="11">
    <source>
        <dbReference type="Proteomes" id="UP001597380"/>
    </source>
</evidence>
<reference evidence="11" key="1">
    <citation type="journal article" date="2019" name="Int. J. Syst. Evol. Microbiol.">
        <title>The Global Catalogue of Microorganisms (GCM) 10K type strain sequencing project: providing services to taxonomists for standard genome sequencing and annotation.</title>
        <authorList>
            <consortium name="The Broad Institute Genomics Platform"/>
            <consortium name="The Broad Institute Genome Sequencing Center for Infectious Disease"/>
            <person name="Wu L."/>
            <person name="Ma J."/>
        </authorList>
    </citation>
    <scope>NUCLEOTIDE SEQUENCE [LARGE SCALE GENOMIC DNA]</scope>
    <source>
        <strain evidence="11">CGMCC 1.10992</strain>
    </source>
</reference>
<evidence type="ECO:0000256" key="5">
    <source>
        <dbReference type="ARBA" id="ARBA00023172"/>
    </source>
</evidence>
<keyword evidence="4 8" id="KW-0227">DNA damage</keyword>
<protein>
    <recommendedName>
        <fullName evidence="3 8">DNA repair protein RecO</fullName>
    </recommendedName>
    <alternativeName>
        <fullName evidence="7 8">Recombination protein O</fullName>
    </alternativeName>
</protein>
<gene>
    <name evidence="8 10" type="primary">recO</name>
    <name evidence="10" type="ORF">ACFSJ3_07940</name>
</gene>
<dbReference type="EMBL" id="JBHUHT010000010">
    <property type="protein sequence ID" value="MFD2095909.1"/>
    <property type="molecule type" value="Genomic_DNA"/>
</dbReference>
<feature type="domain" description="DNA replication/recombination mediator RecO N-terminal" evidence="9">
    <location>
        <begin position="4"/>
        <end position="69"/>
    </location>
</feature>
<dbReference type="Gene3D" id="1.20.1440.120">
    <property type="entry name" value="Recombination protein O, C-terminal domain"/>
    <property type="match status" value="1"/>
</dbReference>
<dbReference type="Gene3D" id="2.40.50.140">
    <property type="entry name" value="Nucleic acid-binding proteins"/>
    <property type="match status" value="1"/>
</dbReference>
<evidence type="ECO:0000259" key="9">
    <source>
        <dbReference type="Pfam" id="PF11967"/>
    </source>
</evidence>
<comment type="caution">
    <text evidence="10">The sequence shown here is derived from an EMBL/GenBank/DDBJ whole genome shotgun (WGS) entry which is preliminary data.</text>
</comment>
<keyword evidence="6 8" id="KW-0234">DNA repair</keyword>
<dbReference type="NCBIfam" id="TIGR00613">
    <property type="entry name" value="reco"/>
    <property type="match status" value="1"/>
</dbReference>
<sequence>MQLGFVLHRRPYRETSLLVDLFTEHSGYIRAVCRGGQRKSLAALMQPFYPLTLSFKGQGELVTLLQTEPRGMPHTLTSERLYAGLYVNELLVRLLPIGVPCPELFSVYQSTLIKLADKASASLEPMLRQFEFILLTELGVAFDFQHDAHGVPIESGGRYVWYSEQGFCRNDSDANGISGDSLLEIGFGQLNNIANQRVAKQLCRQALSGFLGKKPLKSRELFAQFLRGKRR</sequence>
<dbReference type="InterPro" id="IPR042242">
    <property type="entry name" value="RecO_C"/>
</dbReference>
<dbReference type="SUPFAM" id="SSF57863">
    <property type="entry name" value="ArfGap/RecO-like zinc finger"/>
    <property type="match status" value="1"/>
</dbReference>
<dbReference type="PANTHER" id="PTHR33991">
    <property type="entry name" value="DNA REPAIR PROTEIN RECO"/>
    <property type="match status" value="1"/>
</dbReference>
<dbReference type="Pfam" id="PF11967">
    <property type="entry name" value="RecO_N"/>
    <property type="match status" value="1"/>
</dbReference>
<comment type="similarity">
    <text evidence="2 8">Belongs to the RecO family.</text>
</comment>
<accession>A0ABW4XM04</accession>
<proteinExistence type="inferred from homology"/>
<dbReference type="RefSeq" id="WP_345340691.1">
    <property type="nucleotide sequence ID" value="NZ_BAABLI010000016.1"/>
</dbReference>
<dbReference type="InterPro" id="IPR022572">
    <property type="entry name" value="DNA_rep/recomb_RecO_N"/>
</dbReference>
<organism evidence="10 11">
    <name type="scientific">Corallincola platygyrae</name>
    <dbReference type="NCBI Taxonomy" id="1193278"/>
    <lineage>
        <taxon>Bacteria</taxon>
        <taxon>Pseudomonadati</taxon>
        <taxon>Pseudomonadota</taxon>
        <taxon>Gammaproteobacteria</taxon>
        <taxon>Alteromonadales</taxon>
        <taxon>Psychromonadaceae</taxon>
        <taxon>Corallincola</taxon>
    </lineage>
</organism>
<dbReference type="InterPro" id="IPR012340">
    <property type="entry name" value="NA-bd_OB-fold"/>
</dbReference>
<dbReference type="SUPFAM" id="SSF50249">
    <property type="entry name" value="Nucleic acid-binding proteins"/>
    <property type="match status" value="1"/>
</dbReference>
<evidence type="ECO:0000256" key="6">
    <source>
        <dbReference type="ARBA" id="ARBA00023204"/>
    </source>
</evidence>
<dbReference type="HAMAP" id="MF_00201">
    <property type="entry name" value="RecO"/>
    <property type="match status" value="1"/>
</dbReference>
<evidence type="ECO:0000256" key="4">
    <source>
        <dbReference type="ARBA" id="ARBA00022763"/>
    </source>
</evidence>
<dbReference type="PANTHER" id="PTHR33991:SF1">
    <property type="entry name" value="DNA REPAIR PROTEIN RECO"/>
    <property type="match status" value="1"/>
</dbReference>
<name>A0ABW4XM04_9GAMM</name>
<evidence type="ECO:0000256" key="7">
    <source>
        <dbReference type="ARBA" id="ARBA00033409"/>
    </source>
</evidence>
<dbReference type="InterPro" id="IPR003717">
    <property type="entry name" value="RecO"/>
</dbReference>
<keyword evidence="11" id="KW-1185">Reference proteome</keyword>
<evidence type="ECO:0000256" key="1">
    <source>
        <dbReference type="ARBA" id="ARBA00003065"/>
    </source>
</evidence>
<dbReference type="InterPro" id="IPR037278">
    <property type="entry name" value="ARFGAP/RecO"/>
</dbReference>
<evidence type="ECO:0000256" key="8">
    <source>
        <dbReference type="HAMAP-Rule" id="MF_00201"/>
    </source>
</evidence>